<evidence type="ECO:0000313" key="9">
    <source>
        <dbReference type="Proteomes" id="UP001148018"/>
    </source>
</evidence>
<evidence type="ECO:0000256" key="4">
    <source>
        <dbReference type="ARBA" id="ARBA00023136"/>
    </source>
</evidence>
<dbReference type="Gene3D" id="2.60.120.40">
    <property type="match status" value="1"/>
</dbReference>
<feature type="compositionally biased region" description="Basic and acidic residues" evidence="5">
    <location>
        <begin position="1"/>
        <end position="14"/>
    </location>
</feature>
<dbReference type="Pfam" id="PF00229">
    <property type="entry name" value="TNF"/>
    <property type="match status" value="1"/>
</dbReference>
<name>A0A9Q0EMR4_9TELE</name>
<organism evidence="8 9">
    <name type="scientific">Muraenolepis orangiensis</name>
    <name type="common">Patagonian moray cod</name>
    <dbReference type="NCBI Taxonomy" id="630683"/>
    <lineage>
        <taxon>Eukaryota</taxon>
        <taxon>Metazoa</taxon>
        <taxon>Chordata</taxon>
        <taxon>Craniata</taxon>
        <taxon>Vertebrata</taxon>
        <taxon>Euteleostomi</taxon>
        <taxon>Actinopterygii</taxon>
        <taxon>Neopterygii</taxon>
        <taxon>Teleostei</taxon>
        <taxon>Neoteleostei</taxon>
        <taxon>Acanthomorphata</taxon>
        <taxon>Zeiogadaria</taxon>
        <taxon>Gadariae</taxon>
        <taxon>Gadiformes</taxon>
        <taxon>Muraenolepidoidei</taxon>
        <taxon>Muraenolepididae</taxon>
        <taxon>Muraenolepis</taxon>
    </lineage>
</organism>
<evidence type="ECO:0000256" key="3">
    <source>
        <dbReference type="ARBA" id="ARBA00022514"/>
    </source>
</evidence>
<keyword evidence="3" id="KW-0202">Cytokine</keyword>
<evidence type="ECO:0000259" key="7">
    <source>
        <dbReference type="PROSITE" id="PS50049"/>
    </source>
</evidence>
<comment type="similarity">
    <text evidence="2">Belongs to the tumor necrosis factor family.</text>
</comment>
<keyword evidence="6" id="KW-1133">Transmembrane helix</keyword>
<comment type="caution">
    <text evidence="8">The sequence shown here is derived from an EMBL/GenBank/DDBJ whole genome shotgun (WGS) entry which is preliminary data.</text>
</comment>
<protein>
    <recommendedName>
        <fullName evidence="7">THD domain-containing protein</fullName>
    </recommendedName>
</protein>
<dbReference type="GO" id="GO:0005125">
    <property type="term" value="F:cytokine activity"/>
    <property type="evidence" value="ECO:0007669"/>
    <property type="project" value="UniProtKB-KW"/>
</dbReference>
<proteinExistence type="inferred from homology"/>
<comment type="subcellular location">
    <subcellularLocation>
        <location evidence="1">Membrane</location>
    </subcellularLocation>
</comment>
<feature type="region of interest" description="Disordered" evidence="5">
    <location>
        <begin position="1"/>
        <end position="20"/>
    </location>
</feature>
<feature type="transmembrane region" description="Helical" evidence="6">
    <location>
        <begin position="31"/>
        <end position="49"/>
    </location>
</feature>
<gene>
    <name evidence="8" type="ORF">NHX12_024341</name>
</gene>
<dbReference type="PANTHER" id="PTHR11471:SF23">
    <property type="entry name" value="TUMOR NECROSIS FACTOR"/>
    <property type="match status" value="1"/>
</dbReference>
<dbReference type="InterPro" id="IPR006052">
    <property type="entry name" value="TNF_dom"/>
</dbReference>
<dbReference type="EMBL" id="JANIIK010000039">
    <property type="protein sequence ID" value="KAJ3609831.1"/>
    <property type="molecule type" value="Genomic_DNA"/>
</dbReference>
<dbReference type="PROSITE" id="PS50049">
    <property type="entry name" value="THD_2"/>
    <property type="match status" value="1"/>
</dbReference>
<evidence type="ECO:0000256" key="2">
    <source>
        <dbReference type="ARBA" id="ARBA00008670"/>
    </source>
</evidence>
<dbReference type="SMART" id="SM00207">
    <property type="entry name" value="TNF"/>
    <property type="match status" value="1"/>
</dbReference>
<dbReference type="GO" id="GO:0005615">
    <property type="term" value="C:extracellular space"/>
    <property type="evidence" value="ECO:0007669"/>
    <property type="project" value="UniProtKB-KW"/>
</dbReference>
<keyword evidence="9" id="KW-1185">Reference proteome</keyword>
<feature type="domain" description="THD" evidence="7">
    <location>
        <begin position="77"/>
        <end position="243"/>
    </location>
</feature>
<dbReference type="CDD" id="cd00184">
    <property type="entry name" value="TNF"/>
    <property type="match status" value="1"/>
</dbReference>
<dbReference type="InterPro" id="IPR008983">
    <property type="entry name" value="Tumour_necrosis_fac-like_dom"/>
</dbReference>
<dbReference type="GO" id="GO:0016020">
    <property type="term" value="C:membrane"/>
    <property type="evidence" value="ECO:0007669"/>
    <property type="project" value="UniProtKB-SubCell"/>
</dbReference>
<dbReference type="GO" id="GO:0005164">
    <property type="term" value="F:tumor necrosis factor receptor binding"/>
    <property type="evidence" value="ECO:0007669"/>
    <property type="project" value="InterPro"/>
</dbReference>
<evidence type="ECO:0000256" key="6">
    <source>
        <dbReference type="SAM" id="Phobius"/>
    </source>
</evidence>
<dbReference type="GO" id="GO:0006955">
    <property type="term" value="P:immune response"/>
    <property type="evidence" value="ECO:0007669"/>
    <property type="project" value="InterPro"/>
</dbReference>
<dbReference type="Proteomes" id="UP001148018">
    <property type="component" value="Unassembled WGS sequence"/>
</dbReference>
<keyword evidence="6" id="KW-0812">Transmembrane</keyword>
<dbReference type="OrthoDB" id="9940698at2759"/>
<keyword evidence="4 6" id="KW-0472">Membrane</keyword>
<reference evidence="8" key="1">
    <citation type="submission" date="2022-07" db="EMBL/GenBank/DDBJ databases">
        <title>Chromosome-level genome of Muraenolepis orangiensis.</title>
        <authorList>
            <person name="Kim J."/>
        </authorList>
    </citation>
    <scope>NUCLEOTIDE SEQUENCE</scope>
    <source>
        <strain evidence="8">KU_S4_2022</strain>
        <tissue evidence="8">Muscle</tissue>
    </source>
</reference>
<evidence type="ECO:0000256" key="5">
    <source>
        <dbReference type="SAM" id="MobiDB-lite"/>
    </source>
</evidence>
<accession>A0A9Q0EMR4</accession>
<sequence length="243" mass="27155">MDVAGPKEPEERPKSASRTSVPYRRCAAGDALLAVVLCAAGFLCVTLLFKSQEQGQTEKNDDLQHVVLREISRTVRAAIHLEGEYNSKLNTSVEWKKDVDQYHSEGGLKLEENEIVIPHNGLYFVYSQASFRVSCQADEDDDADDQRRQMVHLSHSVKRWSDSKSEDKSYYETILQSVRTACEKTPSSGGGDARAHGKWFNAVYMGAVFRLNAGDRLKTVMKESLLRDVDDGPGNTFFGVFAL</sequence>
<dbReference type="SUPFAM" id="SSF49842">
    <property type="entry name" value="TNF-like"/>
    <property type="match status" value="1"/>
</dbReference>
<evidence type="ECO:0000313" key="8">
    <source>
        <dbReference type="EMBL" id="KAJ3609831.1"/>
    </source>
</evidence>
<evidence type="ECO:0000256" key="1">
    <source>
        <dbReference type="ARBA" id="ARBA00004370"/>
    </source>
</evidence>
<dbReference type="AlphaFoldDB" id="A0A9Q0EMR4"/>
<dbReference type="PANTHER" id="PTHR11471">
    <property type="entry name" value="TUMOR NECROSIS FACTOR FAMILY MEMBER"/>
    <property type="match status" value="1"/>
</dbReference>